<organism evidence="1 2">
    <name type="scientific">Datura stramonium</name>
    <name type="common">Jimsonweed</name>
    <name type="synonym">Common thornapple</name>
    <dbReference type="NCBI Taxonomy" id="4076"/>
    <lineage>
        <taxon>Eukaryota</taxon>
        <taxon>Viridiplantae</taxon>
        <taxon>Streptophyta</taxon>
        <taxon>Embryophyta</taxon>
        <taxon>Tracheophyta</taxon>
        <taxon>Spermatophyta</taxon>
        <taxon>Magnoliopsida</taxon>
        <taxon>eudicotyledons</taxon>
        <taxon>Gunneridae</taxon>
        <taxon>Pentapetalae</taxon>
        <taxon>asterids</taxon>
        <taxon>lamiids</taxon>
        <taxon>Solanales</taxon>
        <taxon>Solanaceae</taxon>
        <taxon>Solanoideae</taxon>
        <taxon>Datureae</taxon>
        <taxon>Datura</taxon>
    </lineage>
</organism>
<keyword evidence="2" id="KW-1185">Reference proteome</keyword>
<feature type="non-terminal residue" evidence="1">
    <location>
        <position position="1"/>
    </location>
</feature>
<name>A0ABS8SMM4_DATST</name>
<protein>
    <submittedName>
        <fullName evidence="1">Uncharacterized protein</fullName>
    </submittedName>
</protein>
<dbReference type="Proteomes" id="UP000823775">
    <property type="component" value="Unassembled WGS sequence"/>
</dbReference>
<sequence>VKHGRNAEVTIYTGSSWVGTSYSPTIHRLARDVHRLAPTVHRLELAVHRCALVVHSLASVVRSSKGK</sequence>
<evidence type="ECO:0000313" key="1">
    <source>
        <dbReference type="EMBL" id="MCD7459992.1"/>
    </source>
</evidence>
<gene>
    <name evidence="1" type="ORF">HAX54_042576</name>
</gene>
<proteinExistence type="predicted"/>
<evidence type="ECO:0000313" key="2">
    <source>
        <dbReference type="Proteomes" id="UP000823775"/>
    </source>
</evidence>
<reference evidence="1 2" key="1">
    <citation type="journal article" date="2021" name="BMC Genomics">
        <title>Datura genome reveals duplications of psychoactive alkaloid biosynthetic genes and high mutation rate following tissue culture.</title>
        <authorList>
            <person name="Rajewski A."/>
            <person name="Carter-House D."/>
            <person name="Stajich J."/>
            <person name="Litt A."/>
        </authorList>
    </citation>
    <scope>NUCLEOTIDE SEQUENCE [LARGE SCALE GENOMIC DNA]</scope>
    <source>
        <strain evidence="1">AR-01</strain>
    </source>
</reference>
<dbReference type="EMBL" id="JACEIK010000629">
    <property type="protein sequence ID" value="MCD7459992.1"/>
    <property type="molecule type" value="Genomic_DNA"/>
</dbReference>
<accession>A0ABS8SMM4</accession>
<comment type="caution">
    <text evidence="1">The sequence shown here is derived from an EMBL/GenBank/DDBJ whole genome shotgun (WGS) entry which is preliminary data.</text>
</comment>